<evidence type="ECO:0000259" key="8">
    <source>
        <dbReference type="Pfam" id="PF01975"/>
    </source>
</evidence>
<dbReference type="GO" id="GO:0005737">
    <property type="term" value="C:cytoplasm"/>
    <property type="evidence" value="ECO:0007669"/>
    <property type="project" value="UniProtKB-SubCell"/>
</dbReference>
<dbReference type="AlphaFoldDB" id="E6MJQ1"/>
<reference evidence="9 10" key="1">
    <citation type="submission" date="2010-12" db="EMBL/GenBank/DDBJ databases">
        <authorList>
            <person name="Muzny D."/>
            <person name="Qin X."/>
            <person name="Deng J."/>
            <person name="Jiang H."/>
            <person name="Liu Y."/>
            <person name="Qu J."/>
            <person name="Song X.-Z."/>
            <person name="Zhang L."/>
            <person name="Thornton R."/>
            <person name="Coyle M."/>
            <person name="Francisco L."/>
            <person name="Jackson L."/>
            <person name="Javaid M."/>
            <person name="Korchina V."/>
            <person name="Kovar C."/>
            <person name="Mata R."/>
            <person name="Mathew T."/>
            <person name="Ngo R."/>
            <person name="Nguyen L."/>
            <person name="Nguyen N."/>
            <person name="Okwuonu G."/>
            <person name="Ongeri F."/>
            <person name="Pham C."/>
            <person name="Simmons D."/>
            <person name="Wilczek-Boney K."/>
            <person name="Hale W."/>
            <person name="Jakkamsetti A."/>
            <person name="Pham P."/>
            <person name="Ruth R."/>
            <person name="San Lucas F."/>
            <person name="Warren J."/>
            <person name="Zhang J."/>
            <person name="Zhao Z."/>
            <person name="Zhou C."/>
            <person name="Zhu D."/>
            <person name="Lee S."/>
            <person name="Bess C."/>
            <person name="Blankenburg K."/>
            <person name="Forbes L."/>
            <person name="Fu Q."/>
            <person name="Gubbala S."/>
            <person name="Hirani K."/>
            <person name="Jayaseelan J.C."/>
            <person name="Lara F."/>
            <person name="Munidasa M."/>
            <person name="Palculict T."/>
            <person name="Patil S."/>
            <person name="Pu L.-L."/>
            <person name="Saada N."/>
            <person name="Tang L."/>
            <person name="Weissenberger G."/>
            <person name="Zhu Y."/>
            <person name="Hemphill L."/>
            <person name="Shang Y."/>
            <person name="Youmans B."/>
            <person name="Ayvaz T."/>
            <person name="Ross M."/>
            <person name="Santibanez J."/>
            <person name="Aqrawi P."/>
            <person name="Gross S."/>
            <person name="Joshi V."/>
            <person name="Fowler G."/>
            <person name="Nazareth L."/>
            <person name="Reid J."/>
            <person name="Worley K."/>
            <person name="Petrosino J."/>
            <person name="Highlander S."/>
            <person name="Gibbs R."/>
        </authorList>
    </citation>
    <scope>NUCLEOTIDE SEQUENCE [LARGE SCALE GENOMIC DNA]</scope>
    <source>
        <strain evidence="9 10">ATCC 23263</strain>
    </source>
</reference>
<evidence type="ECO:0000256" key="5">
    <source>
        <dbReference type="ARBA" id="ARBA00022741"/>
    </source>
</evidence>
<dbReference type="Proteomes" id="UP000004754">
    <property type="component" value="Unassembled WGS sequence"/>
</dbReference>
<keyword evidence="6 7" id="KW-0378">Hydrolase</keyword>
<comment type="caution">
    <text evidence="9">The sequence shown here is derived from an EMBL/GenBank/DDBJ whole genome shotgun (WGS) entry which is preliminary data.</text>
</comment>
<evidence type="ECO:0000256" key="3">
    <source>
        <dbReference type="ARBA" id="ARBA00022490"/>
    </source>
</evidence>
<gene>
    <name evidence="7 9" type="primary">surE</name>
    <name evidence="9" type="ORF">HMP0721_2236</name>
</gene>
<evidence type="ECO:0000256" key="4">
    <source>
        <dbReference type="ARBA" id="ARBA00022723"/>
    </source>
</evidence>
<feature type="binding site" evidence="7">
    <location>
        <position position="97"/>
    </location>
    <ligand>
        <name>a divalent metal cation</name>
        <dbReference type="ChEBI" id="CHEBI:60240"/>
    </ligand>
</feature>
<feature type="binding site" evidence="7">
    <location>
        <position position="41"/>
    </location>
    <ligand>
        <name>a divalent metal cation</name>
        <dbReference type="ChEBI" id="CHEBI:60240"/>
    </ligand>
</feature>
<evidence type="ECO:0000256" key="7">
    <source>
        <dbReference type="HAMAP-Rule" id="MF_00060"/>
    </source>
</evidence>
<dbReference type="EC" id="3.1.3.5" evidence="7"/>
<accession>E6MJQ1</accession>
<feature type="binding site" evidence="7">
    <location>
        <position position="11"/>
    </location>
    <ligand>
        <name>a divalent metal cation</name>
        <dbReference type="ChEBI" id="CHEBI:60240"/>
    </ligand>
</feature>
<keyword evidence="3 7" id="KW-0963">Cytoplasm</keyword>
<keyword evidence="5 7" id="KW-0547">Nucleotide-binding</keyword>
<protein>
    <recommendedName>
        <fullName evidence="7">5'-nucleotidase SurE</fullName>
        <ecNumber evidence="7">3.1.3.5</ecNumber>
    </recommendedName>
    <alternativeName>
        <fullName evidence="7">Nucleoside 5'-monophosphate phosphohydrolase</fullName>
    </alternativeName>
</protein>
<dbReference type="HOGENOM" id="CLU_045192_1_0_9"/>
<dbReference type="GO" id="GO:0004309">
    <property type="term" value="F:exopolyphosphatase activity"/>
    <property type="evidence" value="ECO:0007669"/>
    <property type="project" value="TreeGrafter"/>
</dbReference>
<evidence type="ECO:0000256" key="2">
    <source>
        <dbReference type="ARBA" id="ARBA00011062"/>
    </source>
</evidence>
<dbReference type="EMBL" id="AEQN01000029">
    <property type="protein sequence ID" value="EFV00674.1"/>
    <property type="molecule type" value="Genomic_DNA"/>
</dbReference>
<proteinExistence type="inferred from homology"/>
<dbReference type="GO" id="GO:0008253">
    <property type="term" value="F:5'-nucleotidase activity"/>
    <property type="evidence" value="ECO:0007669"/>
    <property type="project" value="UniProtKB-UniRule"/>
</dbReference>
<evidence type="ECO:0000256" key="1">
    <source>
        <dbReference type="ARBA" id="ARBA00000815"/>
    </source>
</evidence>
<organism evidence="9 10">
    <name type="scientific">Pseudoramibacter alactolyticus ATCC 23263</name>
    <dbReference type="NCBI Taxonomy" id="887929"/>
    <lineage>
        <taxon>Bacteria</taxon>
        <taxon>Bacillati</taxon>
        <taxon>Bacillota</taxon>
        <taxon>Clostridia</taxon>
        <taxon>Eubacteriales</taxon>
        <taxon>Eubacteriaceae</taxon>
        <taxon>Pseudoramibacter</taxon>
    </lineage>
</organism>
<dbReference type="HAMAP" id="MF_00060">
    <property type="entry name" value="SurE"/>
    <property type="match status" value="1"/>
</dbReference>
<dbReference type="Pfam" id="PF01975">
    <property type="entry name" value="SurE"/>
    <property type="match status" value="1"/>
</dbReference>
<keyword evidence="10" id="KW-1185">Reference proteome</keyword>
<dbReference type="GO" id="GO:0046872">
    <property type="term" value="F:metal ion binding"/>
    <property type="evidence" value="ECO:0007669"/>
    <property type="project" value="UniProtKB-UniRule"/>
</dbReference>
<dbReference type="RefSeq" id="WP_006599658.1">
    <property type="nucleotide sequence ID" value="NZ_GL622359.1"/>
</dbReference>
<dbReference type="InterPro" id="IPR002828">
    <property type="entry name" value="SurE-like_Pase/nucleotidase"/>
</dbReference>
<sequence>MTPTILISNDDSFDAPGIHALARALSRLGRVIVSAPAEPQSAKSHSKTVRGKLKVQASVFEPDIAGYRVWGSPYDAVDIALNALLPEPPELLISGINHGSNVAFDILHSGTVGAASAGYFNHVPAMAVSLNSGETYDYTYAAAYALKAARWFIHQPTNRDYVLNVNIPNCPADAIRGTMVSRMGRRHNYTNTYAHTSDGDFDYYDMAVRPNHRDSREDLSYDDYAVNHRYVVLTPLDMEVTAHASMQTLFGLTESALAPDVEG</sequence>
<feature type="binding site" evidence="7">
    <location>
        <position position="10"/>
    </location>
    <ligand>
        <name>a divalent metal cation</name>
        <dbReference type="ChEBI" id="CHEBI:60240"/>
    </ligand>
</feature>
<dbReference type="GO" id="GO:0000166">
    <property type="term" value="F:nucleotide binding"/>
    <property type="evidence" value="ECO:0007669"/>
    <property type="project" value="UniProtKB-KW"/>
</dbReference>
<dbReference type="STRING" id="887929.HMP0721_2236"/>
<evidence type="ECO:0000313" key="10">
    <source>
        <dbReference type="Proteomes" id="UP000004754"/>
    </source>
</evidence>
<dbReference type="Gene3D" id="3.40.1210.10">
    <property type="entry name" value="Survival protein SurE-like phosphatase/nucleotidase"/>
    <property type="match status" value="1"/>
</dbReference>
<dbReference type="eggNOG" id="COG0496">
    <property type="taxonomic scope" value="Bacteria"/>
</dbReference>
<evidence type="ECO:0000256" key="6">
    <source>
        <dbReference type="ARBA" id="ARBA00022801"/>
    </source>
</evidence>
<comment type="cofactor">
    <cofactor evidence="7">
        <name>a divalent metal cation</name>
        <dbReference type="ChEBI" id="CHEBI:60240"/>
    </cofactor>
    <text evidence="7">Binds 1 divalent metal cation per subunit.</text>
</comment>
<dbReference type="InterPro" id="IPR036523">
    <property type="entry name" value="SurE-like_sf"/>
</dbReference>
<comment type="subcellular location">
    <subcellularLocation>
        <location evidence="7">Cytoplasm</location>
    </subcellularLocation>
</comment>
<keyword evidence="4 7" id="KW-0479">Metal-binding</keyword>
<dbReference type="NCBIfam" id="TIGR00087">
    <property type="entry name" value="surE"/>
    <property type="match status" value="1"/>
</dbReference>
<dbReference type="PANTHER" id="PTHR30457:SF12">
    <property type="entry name" value="5'_3'-NUCLEOTIDASE SURE"/>
    <property type="match status" value="1"/>
</dbReference>
<comment type="catalytic activity">
    <reaction evidence="1 7">
        <text>a ribonucleoside 5'-phosphate + H2O = a ribonucleoside + phosphate</text>
        <dbReference type="Rhea" id="RHEA:12484"/>
        <dbReference type="ChEBI" id="CHEBI:15377"/>
        <dbReference type="ChEBI" id="CHEBI:18254"/>
        <dbReference type="ChEBI" id="CHEBI:43474"/>
        <dbReference type="ChEBI" id="CHEBI:58043"/>
        <dbReference type="EC" id="3.1.3.5"/>
    </reaction>
</comment>
<dbReference type="OrthoDB" id="9780815at2"/>
<comment type="similarity">
    <text evidence="2 7">Belongs to the SurE nucleotidase family.</text>
</comment>
<dbReference type="InterPro" id="IPR030048">
    <property type="entry name" value="SurE"/>
</dbReference>
<comment type="function">
    <text evidence="7">Nucleotidase that shows phosphatase activity on nucleoside 5'-monophosphates.</text>
</comment>
<dbReference type="SUPFAM" id="SSF64167">
    <property type="entry name" value="SurE-like"/>
    <property type="match status" value="1"/>
</dbReference>
<evidence type="ECO:0000313" key="9">
    <source>
        <dbReference type="EMBL" id="EFV00674.1"/>
    </source>
</evidence>
<name>E6MJQ1_9FIRM</name>
<feature type="domain" description="Survival protein SurE-like phosphatase/nucleotidase" evidence="8">
    <location>
        <begin position="5"/>
        <end position="187"/>
    </location>
</feature>
<dbReference type="GO" id="GO:0008254">
    <property type="term" value="F:3'-nucleotidase activity"/>
    <property type="evidence" value="ECO:0007669"/>
    <property type="project" value="TreeGrafter"/>
</dbReference>
<dbReference type="PANTHER" id="PTHR30457">
    <property type="entry name" value="5'-NUCLEOTIDASE SURE"/>
    <property type="match status" value="1"/>
</dbReference>